<dbReference type="GO" id="GO:0042402">
    <property type="term" value="P:biogenic amine catabolic process"/>
    <property type="evidence" value="ECO:0007669"/>
    <property type="project" value="UniProtKB-ARBA"/>
</dbReference>
<keyword evidence="3" id="KW-0547">Nucleotide-binding</keyword>
<comment type="similarity">
    <text evidence="1 5 6">Belongs to the glutamine synthetase family.</text>
</comment>
<dbReference type="SUPFAM" id="SSF55931">
    <property type="entry name" value="Glutamine synthetase/guanido kinase"/>
    <property type="match status" value="1"/>
</dbReference>
<dbReference type="GO" id="GO:0005524">
    <property type="term" value="F:ATP binding"/>
    <property type="evidence" value="ECO:0007669"/>
    <property type="project" value="UniProtKB-KW"/>
</dbReference>
<dbReference type="STRING" id="641691.SAMN05421636_102381"/>
<evidence type="ECO:0000256" key="2">
    <source>
        <dbReference type="ARBA" id="ARBA00022598"/>
    </source>
</evidence>
<evidence type="ECO:0000256" key="1">
    <source>
        <dbReference type="ARBA" id="ARBA00009897"/>
    </source>
</evidence>
<reference evidence="8 9" key="1">
    <citation type="submission" date="2016-10" db="EMBL/GenBank/DDBJ databases">
        <authorList>
            <person name="de Groot N.N."/>
        </authorList>
    </citation>
    <scope>NUCLEOTIDE SEQUENCE [LARGE SCALE GENOMIC DNA]</scope>
    <source>
        <strain evidence="8 9">DSM 23421</strain>
    </source>
</reference>
<name>A0A1G6YWQ0_9FLAO</name>
<evidence type="ECO:0000256" key="6">
    <source>
        <dbReference type="RuleBase" id="RU000384"/>
    </source>
</evidence>
<protein>
    <submittedName>
        <fullName evidence="8">L-glutamine synthetase</fullName>
    </submittedName>
</protein>
<dbReference type="PROSITE" id="PS51987">
    <property type="entry name" value="GS_CATALYTIC"/>
    <property type="match status" value="1"/>
</dbReference>
<organism evidence="8 9">
    <name type="scientific">Pricia antarctica</name>
    <dbReference type="NCBI Taxonomy" id="641691"/>
    <lineage>
        <taxon>Bacteria</taxon>
        <taxon>Pseudomonadati</taxon>
        <taxon>Bacteroidota</taxon>
        <taxon>Flavobacteriia</taxon>
        <taxon>Flavobacteriales</taxon>
        <taxon>Flavobacteriaceae</taxon>
        <taxon>Pricia</taxon>
    </lineage>
</organism>
<dbReference type="OrthoDB" id="9807095at2"/>
<keyword evidence="4" id="KW-0067">ATP-binding</keyword>
<dbReference type="GO" id="GO:0004356">
    <property type="term" value="F:glutamine synthetase activity"/>
    <property type="evidence" value="ECO:0007669"/>
    <property type="project" value="InterPro"/>
</dbReference>
<keyword evidence="2" id="KW-0436">Ligase</keyword>
<keyword evidence="9" id="KW-1185">Reference proteome</keyword>
<accession>A0A1G6YWQ0</accession>
<evidence type="ECO:0000256" key="5">
    <source>
        <dbReference type="PROSITE-ProRule" id="PRU01331"/>
    </source>
</evidence>
<evidence type="ECO:0000256" key="4">
    <source>
        <dbReference type="ARBA" id="ARBA00022840"/>
    </source>
</evidence>
<dbReference type="Proteomes" id="UP000199109">
    <property type="component" value="Unassembled WGS sequence"/>
</dbReference>
<dbReference type="PANTHER" id="PTHR43785">
    <property type="entry name" value="GAMMA-GLUTAMYLPUTRESCINE SYNTHETASE"/>
    <property type="match status" value="1"/>
</dbReference>
<dbReference type="InterPro" id="IPR008146">
    <property type="entry name" value="Gln_synth_cat_dom"/>
</dbReference>
<evidence type="ECO:0000313" key="8">
    <source>
        <dbReference type="EMBL" id="SDD94075.1"/>
    </source>
</evidence>
<dbReference type="Gene3D" id="3.10.20.70">
    <property type="entry name" value="Glutamine synthetase, N-terminal domain"/>
    <property type="match status" value="1"/>
</dbReference>
<feature type="domain" description="GS catalytic" evidence="7">
    <location>
        <begin position="114"/>
        <end position="451"/>
    </location>
</feature>
<gene>
    <name evidence="8" type="ORF">SAMN05421636_102381</name>
</gene>
<dbReference type="Gene3D" id="3.30.590.10">
    <property type="entry name" value="Glutamine synthetase/guanido kinase, catalytic domain"/>
    <property type="match status" value="1"/>
</dbReference>
<dbReference type="InterPro" id="IPR036651">
    <property type="entry name" value="Gln_synt_N_sf"/>
</dbReference>
<proteinExistence type="inferred from homology"/>
<sequence>MNIETVKKYIEEHHIKNVKLAVVDIDGVLRGKYVNKNKFLSALDKGFGLCNVVFGWDSNDDLYTKDSFTGWKDGFTDAMATIDASSMRMLPTEENKSVILLADFSEGKAAQVCPRSILKKTLARLDGLGYSATTAFEFEFFLFNETPKSARDKNFHNLEPITPGNFGYSVLRCSSHASFYHEIMNLTEEMGMPLEGLHTETGAGVYEGAIEHSDALRAADNGVFFKTFIKVWAQQNNMMAGFMAKWSPKYPGQSGHIHISLQKKDGSSAFYDTNNPDTMSDVMRWFIGGQQKLMPEVLAMVAATCNSYTRLIPGFWAPTAASWGVDNRTCAIRAIPGSAKSQRVEYRVSAADINPHLALAAAIGSGIWGIENKIEPLEGVSGSAYEVTFPDELQLPRTLSQAAEKFKNSKAARDLFGDAFVDHYAYTREWEDQQQRKAITDWQLNRYFEII</sequence>
<evidence type="ECO:0000256" key="3">
    <source>
        <dbReference type="ARBA" id="ARBA00022741"/>
    </source>
</evidence>
<dbReference type="Pfam" id="PF00120">
    <property type="entry name" value="Gln-synt_C"/>
    <property type="match status" value="1"/>
</dbReference>
<dbReference type="EMBL" id="FNAO01000002">
    <property type="protein sequence ID" value="SDD94075.1"/>
    <property type="molecule type" value="Genomic_DNA"/>
</dbReference>
<evidence type="ECO:0000313" key="9">
    <source>
        <dbReference type="Proteomes" id="UP000199109"/>
    </source>
</evidence>
<dbReference type="AlphaFoldDB" id="A0A1G6YWQ0"/>
<dbReference type="GO" id="GO:0006576">
    <property type="term" value="P:biogenic amine metabolic process"/>
    <property type="evidence" value="ECO:0007669"/>
    <property type="project" value="UniProtKB-ARBA"/>
</dbReference>
<dbReference type="SUPFAM" id="SSF54368">
    <property type="entry name" value="Glutamine synthetase, N-terminal domain"/>
    <property type="match status" value="1"/>
</dbReference>
<dbReference type="PANTHER" id="PTHR43785:SF12">
    <property type="entry name" value="TYPE-1 GLUTAMINE SYNTHETASE 2"/>
    <property type="match status" value="1"/>
</dbReference>
<dbReference type="GO" id="GO:0006542">
    <property type="term" value="P:glutamine biosynthetic process"/>
    <property type="evidence" value="ECO:0007669"/>
    <property type="project" value="InterPro"/>
</dbReference>
<dbReference type="InterPro" id="IPR014746">
    <property type="entry name" value="Gln_synth/guanido_kin_cat_dom"/>
</dbReference>
<dbReference type="RefSeq" id="WP_091866290.1">
    <property type="nucleotide sequence ID" value="NZ_FNAO01000002.1"/>
</dbReference>
<evidence type="ECO:0000259" key="7">
    <source>
        <dbReference type="PROSITE" id="PS51987"/>
    </source>
</evidence>
<dbReference type="SMART" id="SM01230">
    <property type="entry name" value="Gln-synt_C"/>
    <property type="match status" value="1"/>
</dbReference>
<dbReference type="FunFam" id="3.30.590.10:FF:000005">
    <property type="entry name" value="Probable glutamine synthetase"/>
    <property type="match status" value="1"/>
</dbReference>